<dbReference type="OrthoDB" id="10586682at2759"/>
<evidence type="ECO:0000313" key="2">
    <source>
        <dbReference type="Proteomes" id="UP000789572"/>
    </source>
</evidence>
<proteinExistence type="predicted"/>
<reference evidence="1" key="1">
    <citation type="submission" date="2021-06" db="EMBL/GenBank/DDBJ databases">
        <authorList>
            <person name="Kallberg Y."/>
            <person name="Tangrot J."/>
            <person name="Rosling A."/>
        </authorList>
    </citation>
    <scope>NUCLEOTIDE SEQUENCE</scope>
    <source>
        <strain evidence="1">IA702</strain>
    </source>
</reference>
<dbReference type="AlphaFoldDB" id="A0A9N8WHH7"/>
<gene>
    <name evidence="1" type="ORF">POCULU_LOCUS1978</name>
</gene>
<dbReference type="EMBL" id="CAJVPJ010000167">
    <property type="protein sequence ID" value="CAG8489309.1"/>
    <property type="molecule type" value="Genomic_DNA"/>
</dbReference>
<protein>
    <submittedName>
        <fullName evidence="1">100_t:CDS:1</fullName>
    </submittedName>
</protein>
<name>A0A9N8WHH7_9GLOM</name>
<keyword evidence="2" id="KW-1185">Reference proteome</keyword>
<dbReference type="Proteomes" id="UP000789572">
    <property type="component" value="Unassembled WGS sequence"/>
</dbReference>
<evidence type="ECO:0000313" key="1">
    <source>
        <dbReference type="EMBL" id="CAG8489309.1"/>
    </source>
</evidence>
<organism evidence="1 2">
    <name type="scientific">Paraglomus occultum</name>
    <dbReference type="NCBI Taxonomy" id="144539"/>
    <lineage>
        <taxon>Eukaryota</taxon>
        <taxon>Fungi</taxon>
        <taxon>Fungi incertae sedis</taxon>
        <taxon>Mucoromycota</taxon>
        <taxon>Glomeromycotina</taxon>
        <taxon>Glomeromycetes</taxon>
        <taxon>Paraglomerales</taxon>
        <taxon>Paraglomeraceae</taxon>
        <taxon>Paraglomus</taxon>
    </lineage>
</organism>
<sequence>MEDQKVFRAICRALRNQQENIIGIFTDTNSSIGSLVPAQDEDDSTACSYCFNGLLKVSVGVFETIGKRLDQFDPALIIFKLKHPAEDNIFTGIKPPTEAFFLNARSLEAGGAPPNGAVVGGAGRPAAVLYEER</sequence>
<comment type="caution">
    <text evidence="1">The sequence shown here is derived from an EMBL/GenBank/DDBJ whole genome shotgun (WGS) entry which is preliminary data.</text>
</comment>
<accession>A0A9N8WHH7</accession>